<keyword evidence="9" id="KW-1185">Reference proteome</keyword>
<evidence type="ECO:0000256" key="4">
    <source>
        <dbReference type="PROSITE-ProRule" id="PRU00475"/>
    </source>
</evidence>
<evidence type="ECO:0000256" key="3">
    <source>
        <dbReference type="ARBA" id="ARBA00023242"/>
    </source>
</evidence>
<dbReference type="EnsemblPlants" id="AUR62036029-RA">
    <property type="protein sequence ID" value="AUR62036029-RA:cds"/>
    <property type="gene ID" value="AUR62036029"/>
</dbReference>
<evidence type="ECO:0008006" key="10">
    <source>
        <dbReference type="Google" id="ProtNLM"/>
    </source>
</evidence>
<evidence type="ECO:0000256" key="1">
    <source>
        <dbReference type="ARBA" id="ARBA00004123"/>
    </source>
</evidence>
<dbReference type="Pfam" id="PF02791">
    <property type="entry name" value="DDT"/>
    <property type="match status" value="1"/>
</dbReference>
<keyword evidence="3 4" id="KW-0539">Nucleus</keyword>
<reference evidence="8" key="2">
    <citation type="submission" date="2021-03" db="UniProtKB">
        <authorList>
            <consortium name="EnsemblPlants"/>
        </authorList>
    </citation>
    <scope>IDENTIFICATION</scope>
</reference>
<feature type="compositionally biased region" description="Basic and acidic residues" evidence="5">
    <location>
        <begin position="563"/>
        <end position="573"/>
    </location>
</feature>
<dbReference type="Pfam" id="PF15613">
    <property type="entry name" value="WSD"/>
    <property type="match status" value="1"/>
</dbReference>
<evidence type="ECO:0000259" key="6">
    <source>
        <dbReference type="PROSITE" id="PS50827"/>
    </source>
</evidence>
<dbReference type="InterPro" id="IPR053271">
    <property type="entry name" value="DDT_domain"/>
</dbReference>
<protein>
    <recommendedName>
        <fullName evidence="10">DDT domain-containing protein</fullName>
    </recommendedName>
</protein>
<organism evidence="8 9">
    <name type="scientific">Chenopodium quinoa</name>
    <name type="common">Quinoa</name>
    <dbReference type="NCBI Taxonomy" id="63459"/>
    <lineage>
        <taxon>Eukaryota</taxon>
        <taxon>Viridiplantae</taxon>
        <taxon>Streptophyta</taxon>
        <taxon>Embryophyta</taxon>
        <taxon>Tracheophyta</taxon>
        <taxon>Spermatophyta</taxon>
        <taxon>Magnoliopsida</taxon>
        <taxon>eudicotyledons</taxon>
        <taxon>Gunneridae</taxon>
        <taxon>Pentapetalae</taxon>
        <taxon>Caryophyllales</taxon>
        <taxon>Chenopodiaceae</taxon>
        <taxon>Chenopodioideae</taxon>
        <taxon>Atripliceae</taxon>
        <taxon>Chenopodium</taxon>
    </lineage>
</organism>
<dbReference type="PROSITE" id="PS50827">
    <property type="entry name" value="DDT"/>
    <property type="match status" value="1"/>
</dbReference>
<dbReference type="SMART" id="SM00571">
    <property type="entry name" value="DDT"/>
    <property type="match status" value="1"/>
</dbReference>
<dbReference type="Pfam" id="PF10537">
    <property type="entry name" value="WAC_Acf1_DNA_bd"/>
    <property type="match status" value="1"/>
</dbReference>
<feature type="domain" description="DDT" evidence="6">
    <location>
        <begin position="341"/>
        <end position="402"/>
    </location>
</feature>
<dbReference type="Proteomes" id="UP000596660">
    <property type="component" value="Unplaced"/>
</dbReference>
<feature type="region of interest" description="Disordered" evidence="5">
    <location>
        <begin position="231"/>
        <end position="256"/>
    </location>
</feature>
<name>A0A803MVV2_CHEQI</name>
<dbReference type="AlphaFoldDB" id="A0A803MVV2"/>
<dbReference type="InterPro" id="IPR013136">
    <property type="entry name" value="WSTF_Acf1_Cbp146"/>
</dbReference>
<dbReference type="PROSITE" id="PS51136">
    <property type="entry name" value="WAC"/>
    <property type="match status" value="1"/>
</dbReference>
<evidence type="ECO:0000313" key="9">
    <source>
        <dbReference type="Proteomes" id="UP000596660"/>
    </source>
</evidence>
<dbReference type="PANTHER" id="PTHR15546">
    <property type="entry name" value="BROMODOMAIN ADJACENT TO ZINC FINGER DOMAIN, 2A"/>
    <property type="match status" value="1"/>
</dbReference>
<dbReference type="Pfam" id="PF15612">
    <property type="entry name" value="WHIM1"/>
    <property type="match status" value="1"/>
</dbReference>
<evidence type="ECO:0000313" key="8">
    <source>
        <dbReference type="EnsemblPlants" id="AUR62036029-RA:cds"/>
    </source>
</evidence>
<dbReference type="OMA" id="YANKMGE"/>
<keyword evidence="2" id="KW-0175">Coiled coil</keyword>
<dbReference type="InterPro" id="IPR028941">
    <property type="entry name" value="WHIM2_dom"/>
</dbReference>
<evidence type="ECO:0000256" key="2">
    <source>
        <dbReference type="ARBA" id="ARBA00023054"/>
    </source>
</evidence>
<evidence type="ECO:0000259" key="7">
    <source>
        <dbReference type="PROSITE" id="PS51136"/>
    </source>
</evidence>
<reference evidence="8" key="1">
    <citation type="journal article" date="2017" name="Nature">
        <title>The genome of Chenopodium quinoa.</title>
        <authorList>
            <person name="Jarvis D.E."/>
            <person name="Ho Y.S."/>
            <person name="Lightfoot D.J."/>
            <person name="Schmoeckel S.M."/>
            <person name="Li B."/>
            <person name="Borm T.J.A."/>
            <person name="Ohyanagi H."/>
            <person name="Mineta K."/>
            <person name="Michell C.T."/>
            <person name="Saber N."/>
            <person name="Kharbatia N.M."/>
            <person name="Rupper R.R."/>
            <person name="Sharp A.R."/>
            <person name="Dally N."/>
            <person name="Boughton B.A."/>
            <person name="Woo Y.H."/>
            <person name="Gao G."/>
            <person name="Schijlen E.G.W.M."/>
            <person name="Guo X."/>
            <person name="Momin A.A."/>
            <person name="Negrao S."/>
            <person name="Al-Babili S."/>
            <person name="Gehring C."/>
            <person name="Roessner U."/>
            <person name="Jung C."/>
            <person name="Murphy K."/>
            <person name="Arold S.T."/>
            <person name="Gojobori T."/>
            <person name="van der Linden C.G."/>
            <person name="van Loo E.N."/>
            <person name="Jellen E.N."/>
            <person name="Maughan P.J."/>
            <person name="Tester M."/>
        </authorList>
    </citation>
    <scope>NUCLEOTIDE SEQUENCE [LARGE SCALE GENOMIC DNA]</scope>
    <source>
        <strain evidence="8">cv. PI 614886</strain>
    </source>
</reference>
<dbReference type="InterPro" id="IPR018501">
    <property type="entry name" value="DDT_dom"/>
</dbReference>
<comment type="subcellular location">
    <subcellularLocation>
        <location evidence="1 4">Nucleus</location>
    </subcellularLocation>
</comment>
<sequence>MPLLKRKPFSLLEPPSDLQPRELVFQIRFTKEIFRDYQEYLKRINLYRQRIWTCKVTGKSNFTYEEALVSEQRASEKVQQFPEEFIVPTLRTIQYSMLPLSDLVRKIKAELQESLVEGAKLQGKKDGCVHSCKIIKVFDEEAGKGRYEVAWLDNDDKISGTAVVGEEDFVRKKLPFGREVLKSYIRESTYRSLPWVIHNNLASKYGIPTDTPEELKGKISFLNGCVIKNKKRKTSKEPQEGNAGKHKKSKIQTENGLLRDNDLENGRWVHLVKTLHASLAFFTIHAEYIIVYKLTISIVIAENTGDESIKYPIDDQLVEPGADDPIFTDRPTPSRDFTIQMDSVGDLLLVWDFCSSFSRLLYLWPFSFEDFEKAICHKDSNLTLVVETHASLLRLLMNDEGLYYIVIQRKKRKPKITLITWTEYLCDFLEMIDISELSTHIPTIKRGHYGLLEPPIKLRILKELVDQAIATDLVRAKIDERLEERQTLAASKRGEALEEGKKKREAKERLKAVSEANGIVLEQNSGTVEEVSCVAGSNGAGLENGHVAELSSEQKDVSQNGESGHKNSGLREKTKKLLEDLEKSKDERKDFLEKEMEKRVIRTNSLGKDRDYNRYWFFRRDGRVFVESSDSKQWGYYCCKEELDALMGSLNPKGERERALKKQLDKYYSRISKELQKRSKDIARRTAIEDAILRRSTRVRAPPKDNPSLAFLQYSNKWKVLMG</sequence>
<proteinExistence type="predicted"/>
<accession>A0A803MVV2</accession>
<feature type="region of interest" description="Disordered" evidence="5">
    <location>
        <begin position="550"/>
        <end position="573"/>
    </location>
</feature>
<dbReference type="InterPro" id="IPR028942">
    <property type="entry name" value="WHIM1_dom"/>
</dbReference>
<evidence type="ECO:0000256" key="5">
    <source>
        <dbReference type="SAM" id="MobiDB-lite"/>
    </source>
</evidence>
<dbReference type="GO" id="GO:0031010">
    <property type="term" value="C:ISWI-type complex"/>
    <property type="evidence" value="ECO:0007669"/>
    <property type="project" value="EnsemblPlants"/>
</dbReference>
<feature type="domain" description="WAC" evidence="7">
    <location>
        <begin position="22"/>
        <end position="127"/>
    </location>
</feature>
<dbReference type="PANTHER" id="PTHR15546:SF2">
    <property type="entry name" value="DDT DOMAIN-CONTAINING PROTEIN DDB_G0282237"/>
    <property type="match status" value="1"/>
</dbReference>
<dbReference type="Gramene" id="AUR62036029-RA">
    <property type="protein sequence ID" value="AUR62036029-RA:cds"/>
    <property type="gene ID" value="AUR62036029"/>
</dbReference>